<accession>A0A518B236</accession>
<evidence type="ECO:0000313" key="1">
    <source>
        <dbReference type="EMBL" id="QDU61051.1"/>
    </source>
</evidence>
<evidence type="ECO:0000313" key="2">
    <source>
        <dbReference type="Proteomes" id="UP000317093"/>
    </source>
</evidence>
<dbReference type="AlphaFoldDB" id="A0A518B236"/>
<gene>
    <name evidence="1" type="ORF">Pan216_19040</name>
</gene>
<proteinExistence type="predicted"/>
<reference evidence="1 2" key="1">
    <citation type="submission" date="2019-02" db="EMBL/GenBank/DDBJ databases">
        <title>Deep-cultivation of Planctomycetes and their phenomic and genomic characterization uncovers novel biology.</title>
        <authorList>
            <person name="Wiegand S."/>
            <person name="Jogler M."/>
            <person name="Boedeker C."/>
            <person name="Pinto D."/>
            <person name="Vollmers J."/>
            <person name="Rivas-Marin E."/>
            <person name="Kohn T."/>
            <person name="Peeters S.H."/>
            <person name="Heuer A."/>
            <person name="Rast P."/>
            <person name="Oberbeckmann S."/>
            <person name="Bunk B."/>
            <person name="Jeske O."/>
            <person name="Meyerdierks A."/>
            <person name="Storesund J.E."/>
            <person name="Kallscheuer N."/>
            <person name="Luecker S."/>
            <person name="Lage O.M."/>
            <person name="Pohl T."/>
            <person name="Merkel B.J."/>
            <person name="Hornburger P."/>
            <person name="Mueller R.-W."/>
            <person name="Bruemmer F."/>
            <person name="Labrenz M."/>
            <person name="Spormann A.M."/>
            <person name="Op den Camp H."/>
            <person name="Overmann J."/>
            <person name="Amann R."/>
            <person name="Jetten M.S.M."/>
            <person name="Mascher T."/>
            <person name="Medema M.H."/>
            <person name="Devos D.P."/>
            <person name="Kaster A.-K."/>
            <person name="Ovreas L."/>
            <person name="Rohde M."/>
            <person name="Galperin M.Y."/>
            <person name="Jogler C."/>
        </authorList>
    </citation>
    <scope>NUCLEOTIDE SEQUENCE [LARGE SCALE GENOMIC DNA]</scope>
    <source>
        <strain evidence="1 2">Pan216</strain>
    </source>
</reference>
<dbReference type="RefSeq" id="WP_419193441.1">
    <property type="nucleotide sequence ID" value="NZ_CP036279.1"/>
</dbReference>
<name>A0A518B236_9BACT</name>
<dbReference type="Proteomes" id="UP000317093">
    <property type="component" value="Chromosome"/>
</dbReference>
<dbReference type="KEGG" id="knv:Pan216_19040"/>
<organism evidence="1 2">
    <name type="scientific">Kolteria novifilia</name>
    <dbReference type="NCBI Taxonomy" id="2527975"/>
    <lineage>
        <taxon>Bacteria</taxon>
        <taxon>Pseudomonadati</taxon>
        <taxon>Planctomycetota</taxon>
        <taxon>Planctomycetia</taxon>
        <taxon>Kolteriales</taxon>
        <taxon>Kolteriaceae</taxon>
        <taxon>Kolteria</taxon>
    </lineage>
</organism>
<sequence>MVEANDVERRITEELAHAWMVRTFVKHSPEAEDFPELMQVVRTIFDCSRAIEAREGNPEAMVAMLKKKLSKLRRAAEQFREDAPKASTHTNFVQAVISLDACIASLGRLAEVEIANLADSMGSADATPS</sequence>
<protein>
    <submittedName>
        <fullName evidence="1">Uncharacterized protein</fullName>
    </submittedName>
</protein>
<dbReference type="EMBL" id="CP036279">
    <property type="protein sequence ID" value="QDU61051.1"/>
    <property type="molecule type" value="Genomic_DNA"/>
</dbReference>
<keyword evidence="2" id="KW-1185">Reference proteome</keyword>